<dbReference type="OMA" id="MKEQCEL"/>
<dbReference type="GO" id="GO:0004821">
    <property type="term" value="F:histidine-tRNA ligase activity"/>
    <property type="evidence" value="ECO:0007669"/>
    <property type="project" value="UniProtKB-EC"/>
</dbReference>
<dbReference type="PANTHER" id="PTHR43707">
    <property type="entry name" value="HISTIDYL-TRNA SYNTHETASE"/>
    <property type="match status" value="1"/>
</dbReference>
<dbReference type="InterPro" id="IPR004516">
    <property type="entry name" value="HisRS/HisZ"/>
</dbReference>
<evidence type="ECO:0000313" key="4">
    <source>
        <dbReference type="EMBL" id="CBK23510.2"/>
    </source>
</evidence>
<dbReference type="OrthoDB" id="1906957at2759"/>
<sequence>MKEQCELYVGSFVFLTVTPIVEREELFSRGVGEDSDIVSKEMYTFLDKSGRKLCLRPEFTSSVVRAVLNNRALDSANRVYYYGSAYRYENPQHGRYREFHQFGGEIIRCNPDSDDTEIISLCHSILRHLDLLPQSELLLNSLGNEAEMKDYRKALLSYFSKYYDSLSNESQARFDRGSVLRILDSKQPNDQTIIATSPPITSFLSSTSLRRFERLQSDLSDLSIPFRIDPRLVRGLDYYDHTVFEFATKAGAVIVLRSFEKKVIVLGRRML</sequence>
<comment type="catalytic activity">
    <reaction evidence="2">
        <text>tRNA(His) + L-histidine + ATP = L-histidyl-tRNA(His) + AMP + diphosphate + H(+)</text>
        <dbReference type="Rhea" id="RHEA:17313"/>
        <dbReference type="Rhea" id="RHEA-COMP:9665"/>
        <dbReference type="Rhea" id="RHEA-COMP:9689"/>
        <dbReference type="ChEBI" id="CHEBI:15378"/>
        <dbReference type="ChEBI" id="CHEBI:30616"/>
        <dbReference type="ChEBI" id="CHEBI:33019"/>
        <dbReference type="ChEBI" id="CHEBI:57595"/>
        <dbReference type="ChEBI" id="CHEBI:78442"/>
        <dbReference type="ChEBI" id="CHEBI:78527"/>
        <dbReference type="ChEBI" id="CHEBI:456215"/>
        <dbReference type="EC" id="6.1.1.21"/>
    </reaction>
</comment>
<dbReference type="Gene3D" id="3.30.930.10">
    <property type="entry name" value="Bira Bifunctional Protein, Domain 2"/>
    <property type="match status" value="1"/>
</dbReference>
<dbReference type="CDD" id="cd00773">
    <property type="entry name" value="HisRS-like_core"/>
    <property type="match status" value="1"/>
</dbReference>
<dbReference type="InParanoid" id="D8M6U2"/>
<dbReference type="EC" id="6.1.1.21" evidence="1"/>
<reference evidence="4" key="1">
    <citation type="submission" date="2010-02" db="EMBL/GenBank/DDBJ databases">
        <title>Sequencing and annotation of the Blastocystis hominis genome.</title>
        <authorList>
            <person name="Wincker P."/>
        </authorList>
    </citation>
    <scope>NUCLEOTIDE SEQUENCE</scope>
    <source>
        <strain evidence="4">Singapore isolate B</strain>
    </source>
</reference>
<accession>D8M6U2</accession>
<keyword evidence="5" id="KW-1185">Reference proteome</keyword>
<feature type="domain" description="Aminoacyl-transfer RNA synthetases class-II family profile" evidence="3">
    <location>
        <begin position="1"/>
        <end position="246"/>
    </location>
</feature>
<dbReference type="InterPro" id="IPR045864">
    <property type="entry name" value="aa-tRNA-synth_II/BPL/LPL"/>
</dbReference>
<proteinExistence type="predicted"/>
<gene>
    <name evidence="4" type="ORF">GSBLH_T00003375001</name>
</gene>
<protein>
    <recommendedName>
        <fullName evidence="1">histidine--tRNA ligase</fullName>
        <ecNumber evidence="1">6.1.1.21</ecNumber>
    </recommendedName>
</protein>
<organism evidence="4">
    <name type="scientific">Blastocystis hominis</name>
    <dbReference type="NCBI Taxonomy" id="12968"/>
    <lineage>
        <taxon>Eukaryota</taxon>
        <taxon>Sar</taxon>
        <taxon>Stramenopiles</taxon>
        <taxon>Bigyra</taxon>
        <taxon>Opalozoa</taxon>
        <taxon>Opalinata</taxon>
        <taxon>Blastocystidae</taxon>
        <taxon>Blastocystis</taxon>
    </lineage>
</organism>
<evidence type="ECO:0000256" key="1">
    <source>
        <dbReference type="ARBA" id="ARBA00012815"/>
    </source>
</evidence>
<dbReference type="PANTHER" id="PTHR43707:SF1">
    <property type="entry name" value="HISTIDINE--TRNA LIGASE, MITOCHONDRIAL-RELATED"/>
    <property type="match status" value="1"/>
</dbReference>
<dbReference type="GeneID" id="24920478"/>
<dbReference type="GO" id="GO:0006427">
    <property type="term" value="P:histidyl-tRNA aminoacylation"/>
    <property type="evidence" value="ECO:0007669"/>
    <property type="project" value="TreeGrafter"/>
</dbReference>
<evidence type="ECO:0000259" key="3">
    <source>
        <dbReference type="PROSITE" id="PS50862"/>
    </source>
</evidence>
<dbReference type="RefSeq" id="XP_012897558.1">
    <property type="nucleotide sequence ID" value="XM_013042104.1"/>
</dbReference>
<dbReference type="SUPFAM" id="SSF55681">
    <property type="entry name" value="Class II aaRS and biotin synthetases"/>
    <property type="match status" value="1"/>
</dbReference>
<dbReference type="Proteomes" id="UP000008312">
    <property type="component" value="Unassembled WGS sequence"/>
</dbReference>
<dbReference type="Pfam" id="PF13393">
    <property type="entry name" value="tRNA-synt_His"/>
    <property type="match status" value="1"/>
</dbReference>
<name>D8M6U2_BLAHO</name>
<dbReference type="PROSITE" id="PS50862">
    <property type="entry name" value="AA_TRNA_LIGASE_II"/>
    <property type="match status" value="1"/>
</dbReference>
<dbReference type="InterPro" id="IPR041715">
    <property type="entry name" value="HisRS-like_core"/>
</dbReference>
<dbReference type="AlphaFoldDB" id="D8M6U2"/>
<dbReference type="GO" id="GO:0005737">
    <property type="term" value="C:cytoplasm"/>
    <property type="evidence" value="ECO:0007669"/>
    <property type="project" value="InterPro"/>
</dbReference>
<dbReference type="InterPro" id="IPR006195">
    <property type="entry name" value="aa-tRNA-synth_II"/>
</dbReference>
<dbReference type="EMBL" id="FN668661">
    <property type="protein sequence ID" value="CBK23510.2"/>
    <property type="molecule type" value="Genomic_DNA"/>
</dbReference>
<evidence type="ECO:0000313" key="5">
    <source>
        <dbReference type="Proteomes" id="UP000008312"/>
    </source>
</evidence>
<evidence type="ECO:0000256" key="2">
    <source>
        <dbReference type="ARBA" id="ARBA00047639"/>
    </source>
</evidence>